<dbReference type="STRING" id="195883.A0A482XRB9"/>
<dbReference type="GO" id="GO:0000981">
    <property type="term" value="F:DNA-binding transcription factor activity, RNA polymerase II-specific"/>
    <property type="evidence" value="ECO:0007669"/>
    <property type="project" value="TreeGrafter"/>
</dbReference>
<keyword evidence="3" id="KW-0677">Repeat</keyword>
<dbReference type="Pfam" id="PF21549">
    <property type="entry name" value="PRDM2_PR"/>
    <property type="match status" value="1"/>
</dbReference>
<dbReference type="Pfam" id="PF00096">
    <property type="entry name" value="zf-C2H2"/>
    <property type="match status" value="4"/>
</dbReference>
<dbReference type="EMBL" id="QKKF02002619">
    <property type="protein sequence ID" value="RZF48224.1"/>
    <property type="molecule type" value="Genomic_DNA"/>
</dbReference>
<dbReference type="Proteomes" id="UP000291343">
    <property type="component" value="Unassembled WGS sequence"/>
</dbReference>
<dbReference type="SMART" id="SM00355">
    <property type="entry name" value="ZnF_C2H2"/>
    <property type="match status" value="14"/>
</dbReference>
<feature type="region of interest" description="Disordered" evidence="11">
    <location>
        <begin position="527"/>
        <end position="546"/>
    </location>
</feature>
<feature type="domain" description="C2H2-type" evidence="12">
    <location>
        <begin position="921"/>
        <end position="949"/>
    </location>
</feature>
<comment type="subcellular location">
    <subcellularLocation>
        <location evidence="1">Nucleus</location>
    </subcellularLocation>
</comment>
<keyword evidence="5" id="KW-0862">Zinc</keyword>
<evidence type="ECO:0000256" key="6">
    <source>
        <dbReference type="ARBA" id="ARBA00023015"/>
    </source>
</evidence>
<dbReference type="GO" id="GO:0008757">
    <property type="term" value="F:S-adenosylmethionine-dependent methyltransferase activity"/>
    <property type="evidence" value="ECO:0007669"/>
    <property type="project" value="UniProtKB-ARBA"/>
</dbReference>
<evidence type="ECO:0000259" key="12">
    <source>
        <dbReference type="PROSITE" id="PS50157"/>
    </source>
</evidence>
<keyword evidence="4 10" id="KW-0863">Zinc-finger</keyword>
<comment type="caution">
    <text evidence="14">The sequence shown here is derived from an EMBL/GenBank/DDBJ whole genome shotgun (WGS) entry which is preliminary data.</text>
</comment>
<feature type="compositionally biased region" description="Basic and acidic residues" evidence="11">
    <location>
        <begin position="36"/>
        <end position="50"/>
    </location>
</feature>
<dbReference type="FunFam" id="3.30.160.60:FF:001316">
    <property type="entry name" value="PR domain zinc finger protein 10"/>
    <property type="match status" value="1"/>
</dbReference>
<feature type="domain" description="C2H2-type" evidence="12">
    <location>
        <begin position="749"/>
        <end position="772"/>
    </location>
</feature>
<evidence type="ECO:0000256" key="2">
    <source>
        <dbReference type="ARBA" id="ARBA00022723"/>
    </source>
</evidence>
<dbReference type="InterPro" id="IPR001214">
    <property type="entry name" value="SET_dom"/>
</dbReference>
<dbReference type="PROSITE" id="PS50157">
    <property type="entry name" value="ZINC_FINGER_C2H2_2"/>
    <property type="match status" value="12"/>
</dbReference>
<dbReference type="PANTHER" id="PTHR24384:SF189">
    <property type="entry name" value="C2H2-TYPE DOMAIN-CONTAINING PROTEIN-RELATED"/>
    <property type="match status" value="1"/>
</dbReference>
<gene>
    <name evidence="14" type="ORF">LSTR_LSTR006191</name>
</gene>
<dbReference type="InterPro" id="IPR013087">
    <property type="entry name" value="Znf_C2H2_type"/>
</dbReference>
<feature type="compositionally biased region" description="Basic and acidic residues" evidence="11">
    <location>
        <begin position="880"/>
        <end position="890"/>
    </location>
</feature>
<keyword evidence="2" id="KW-0479">Metal-binding</keyword>
<name>A0A482XRB9_LAOST</name>
<feature type="domain" description="C2H2-type" evidence="12">
    <location>
        <begin position="833"/>
        <end position="860"/>
    </location>
</feature>
<dbReference type="GO" id="GO:0008276">
    <property type="term" value="F:protein methyltransferase activity"/>
    <property type="evidence" value="ECO:0007669"/>
    <property type="project" value="UniProtKB-ARBA"/>
</dbReference>
<dbReference type="GO" id="GO:0005634">
    <property type="term" value="C:nucleus"/>
    <property type="evidence" value="ECO:0007669"/>
    <property type="project" value="UniProtKB-SubCell"/>
</dbReference>
<keyword evidence="7" id="KW-0238">DNA-binding</keyword>
<dbReference type="GO" id="GO:0008270">
    <property type="term" value="F:zinc ion binding"/>
    <property type="evidence" value="ECO:0007669"/>
    <property type="project" value="UniProtKB-KW"/>
</dbReference>
<dbReference type="InParanoid" id="A0A482XRB9"/>
<feature type="region of interest" description="Disordered" evidence="11">
    <location>
        <begin position="988"/>
        <end position="1012"/>
    </location>
</feature>
<evidence type="ECO:0000256" key="10">
    <source>
        <dbReference type="PROSITE-ProRule" id="PRU00042"/>
    </source>
</evidence>
<feature type="domain" description="SET" evidence="13">
    <location>
        <begin position="331"/>
        <end position="455"/>
    </location>
</feature>
<evidence type="ECO:0000256" key="8">
    <source>
        <dbReference type="ARBA" id="ARBA00023163"/>
    </source>
</evidence>
<evidence type="ECO:0000256" key="3">
    <source>
        <dbReference type="ARBA" id="ARBA00022737"/>
    </source>
</evidence>
<feature type="domain" description="C2H2-type" evidence="12">
    <location>
        <begin position="546"/>
        <end position="573"/>
    </location>
</feature>
<dbReference type="PROSITE" id="PS50280">
    <property type="entry name" value="SET"/>
    <property type="match status" value="1"/>
</dbReference>
<proteinExistence type="predicted"/>
<evidence type="ECO:0000256" key="1">
    <source>
        <dbReference type="ARBA" id="ARBA00004123"/>
    </source>
</evidence>
<evidence type="ECO:0008006" key="16">
    <source>
        <dbReference type="Google" id="ProtNLM"/>
    </source>
</evidence>
<feature type="domain" description="C2H2-type" evidence="12">
    <location>
        <begin position="679"/>
        <end position="706"/>
    </location>
</feature>
<feature type="domain" description="C2H2-type" evidence="12">
    <location>
        <begin position="805"/>
        <end position="833"/>
    </location>
</feature>
<evidence type="ECO:0000256" key="7">
    <source>
        <dbReference type="ARBA" id="ARBA00023125"/>
    </source>
</evidence>
<sequence>MSDTLSAYNNLAYSNYWPFCIDSGVMEGGTKEDDDLGAHEWPPDTSAVKDPDPKLLFLTVEYVGEEGGGSLGFGSGDSPFQSLPLALDAADMGCGHYSPVEAAFASLQPPSATAPPTTNDRHDEAVFLPDEIVEQQEQSLMSASPADHQLINSSADHQQRTSPQLMVAPSPFTPSTTAAVVTSSSEASYVTSEAANYVYQPSPPLSAAARSEFILPAGDPSQTNPSMLADGANSLPTDQHLAGLQDNMKVGDGVGQIELLLDDGGVALTVIDQDSDVIQRIFFYFVAGLVVETSENGELRFVSFLDTVETENQLEAIEEQPQSPMTLIIDETISNVSSPAQGESIATNNGPFLYGIFARKTIPNRTQFGPIEGVLLKCEDVWTDFSPLELLVETENGDIHRLDVSNEDTSNWMRFVQPAKNAKEQNLVLSQQGHSLYFTTTRAVHPRQQLLVWYSPSYAAKRNLPLLQPPVIEKTYWSCFECNQKFKSSEELQKHLNVHESEREVRNFELMKTRSASKRNGLQLALREKSQNIDDPPPKKQRPTSFECSACSRSFPRMYSLKRHLRLHYSKKFKCPHCSLEFCHGDNRDKHVRKQHSDKCVDLRAYFNSSVNTDKKNDQQWICKHCNLTFASASVLNLHTLAHAADNLEEETSGVLTGLPSEFTNIYHDGEFMVENGSVQCPQCTKLFQTKRELIEHVSTHGQLKEDEQENVLENFPDENMFSCMYCTRSFDTADCLKQHSLTHVSTAVQCNICFKRFLNNSALTGHMKSHAILKCFECPMCKESFDHMLSLKSHVQNHANNGIFTCPHCKKEFDEYSQIRKHIRSFHCDRKFICEYCQKQFHTQDKLRMHKLKHSDHREFLCANCGKQFKRKDKLQEHMKRMHTSERDLNAQPKSPRTPLPKKFIPKVILGSSDYERFVFKCHKCMLGFKRRGMLVNHLANRHPEITPDSVPELNLPILKTTRDYYCQYCEKIYKSSSKRKAHILKNHPGSALPMSNRQKGGVPEIPGQPNPTFSQTVGSVTTTPHGCQWCHKQYASKAKLLQHQRKKHLNLLPSEQQQPRPGKCMSSESGDQQPPPPIIEPANQSAEQPEGGVAGGGAEGGDTAVAMATAGPNDTAAIALAPAHCQLTLSHGLTDTILTEYEIATGDTDITETGIVIDAATLKRAIKSGDTLLGELSMNLGLGAYLSQEQCLKLIQVVADESLYSPYTLR</sequence>
<feature type="domain" description="C2H2-type" evidence="12">
    <location>
        <begin position="777"/>
        <end position="804"/>
    </location>
</feature>
<reference evidence="14 15" key="1">
    <citation type="journal article" date="2017" name="Gigascience">
        <title>Genome sequence of the small brown planthopper, Laodelphax striatellus.</title>
        <authorList>
            <person name="Zhu J."/>
            <person name="Jiang F."/>
            <person name="Wang X."/>
            <person name="Yang P."/>
            <person name="Bao Y."/>
            <person name="Zhao W."/>
            <person name="Wang W."/>
            <person name="Lu H."/>
            <person name="Wang Q."/>
            <person name="Cui N."/>
            <person name="Li J."/>
            <person name="Chen X."/>
            <person name="Luo L."/>
            <person name="Yu J."/>
            <person name="Kang L."/>
            <person name="Cui F."/>
        </authorList>
    </citation>
    <scope>NUCLEOTIDE SEQUENCE [LARGE SCALE GENOMIC DNA]</scope>
    <source>
        <strain evidence="14">Lst14</strain>
    </source>
</reference>
<evidence type="ECO:0000256" key="11">
    <source>
        <dbReference type="SAM" id="MobiDB-lite"/>
    </source>
</evidence>
<feature type="domain" description="C2H2-type" evidence="12">
    <location>
        <begin position="621"/>
        <end position="648"/>
    </location>
</feature>
<evidence type="ECO:0000259" key="13">
    <source>
        <dbReference type="PROSITE" id="PS50280"/>
    </source>
</evidence>
<dbReference type="PROSITE" id="PS00028">
    <property type="entry name" value="ZINC_FINGER_C2H2_1"/>
    <property type="match status" value="13"/>
</dbReference>
<feature type="compositionally biased region" description="Basic and acidic residues" evidence="11">
    <location>
        <begin position="527"/>
        <end position="538"/>
    </location>
</feature>
<dbReference type="PANTHER" id="PTHR24384">
    <property type="entry name" value="FINGER PUTATIVE TRANSCRIPTION FACTOR FAMILY-RELATED"/>
    <property type="match status" value="1"/>
</dbReference>
<dbReference type="GO" id="GO:0000978">
    <property type="term" value="F:RNA polymerase II cis-regulatory region sequence-specific DNA binding"/>
    <property type="evidence" value="ECO:0007669"/>
    <property type="project" value="TreeGrafter"/>
</dbReference>
<keyword evidence="15" id="KW-1185">Reference proteome</keyword>
<dbReference type="Gene3D" id="2.170.270.10">
    <property type="entry name" value="SET domain"/>
    <property type="match status" value="1"/>
</dbReference>
<accession>A0A482XRB9</accession>
<dbReference type="AlphaFoldDB" id="A0A482XRB9"/>
<feature type="region of interest" description="Disordered" evidence="11">
    <location>
        <begin position="1052"/>
        <end position="1107"/>
    </location>
</feature>
<feature type="region of interest" description="Disordered" evidence="11">
    <location>
        <begin position="31"/>
        <end position="50"/>
    </location>
</feature>
<evidence type="ECO:0000256" key="9">
    <source>
        <dbReference type="ARBA" id="ARBA00023242"/>
    </source>
</evidence>
<evidence type="ECO:0000313" key="15">
    <source>
        <dbReference type="Proteomes" id="UP000291343"/>
    </source>
</evidence>
<dbReference type="InterPro" id="IPR046341">
    <property type="entry name" value="SET_dom_sf"/>
</dbReference>
<evidence type="ECO:0000256" key="4">
    <source>
        <dbReference type="ARBA" id="ARBA00022771"/>
    </source>
</evidence>
<dbReference type="OrthoDB" id="3535323at2759"/>
<dbReference type="SUPFAM" id="SSF57667">
    <property type="entry name" value="beta-beta-alpha zinc fingers"/>
    <property type="match status" value="7"/>
</dbReference>
<dbReference type="InterPro" id="IPR036236">
    <property type="entry name" value="Znf_C2H2_sf"/>
</dbReference>
<keyword evidence="9" id="KW-0539">Nucleus</keyword>
<dbReference type="InterPro" id="IPR050752">
    <property type="entry name" value="C2H2-ZF_domain"/>
</dbReference>
<evidence type="ECO:0000313" key="14">
    <source>
        <dbReference type="EMBL" id="RZF48224.1"/>
    </source>
</evidence>
<keyword evidence="6" id="KW-0805">Transcription regulation</keyword>
<organism evidence="14 15">
    <name type="scientific">Laodelphax striatellus</name>
    <name type="common">Small brown planthopper</name>
    <name type="synonym">Delphax striatella</name>
    <dbReference type="NCBI Taxonomy" id="195883"/>
    <lineage>
        <taxon>Eukaryota</taxon>
        <taxon>Metazoa</taxon>
        <taxon>Ecdysozoa</taxon>
        <taxon>Arthropoda</taxon>
        <taxon>Hexapoda</taxon>
        <taxon>Insecta</taxon>
        <taxon>Pterygota</taxon>
        <taxon>Neoptera</taxon>
        <taxon>Paraneoptera</taxon>
        <taxon>Hemiptera</taxon>
        <taxon>Auchenorrhyncha</taxon>
        <taxon>Fulgoroidea</taxon>
        <taxon>Delphacidae</taxon>
        <taxon>Criomorphinae</taxon>
        <taxon>Laodelphax</taxon>
    </lineage>
</organism>
<keyword evidence="8" id="KW-0804">Transcription</keyword>
<feature type="domain" description="C2H2-type" evidence="12">
    <location>
        <begin position="477"/>
        <end position="504"/>
    </location>
</feature>
<dbReference type="Gene3D" id="3.30.160.60">
    <property type="entry name" value="Classic Zinc Finger"/>
    <property type="match status" value="7"/>
</dbReference>
<feature type="region of interest" description="Disordered" evidence="11">
    <location>
        <begin position="880"/>
        <end position="903"/>
    </location>
</feature>
<feature type="domain" description="C2H2-type" evidence="12">
    <location>
        <begin position="861"/>
        <end position="889"/>
    </location>
</feature>
<protein>
    <recommendedName>
        <fullName evidence="16">PR domain zinc finger protein 10</fullName>
    </recommendedName>
</protein>
<feature type="domain" description="C2H2-type" evidence="12">
    <location>
        <begin position="1027"/>
        <end position="1055"/>
    </location>
</feature>
<feature type="domain" description="C2H2-type" evidence="12">
    <location>
        <begin position="722"/>
        <end position="749"/>
    </location>
</feature>
<dbReference type="GO" id="GO:0008170">
    <property type="term" value="F:N-methyltransferase activity"/>
    <property type="evidence" value="ECO:0007669"/>
    <property type="project" value="UniProtKB-ARBA"/>
</dbReference>
<evidence type="ECO:0000256" key="5">
    <source>
        <dbReference type="ARBA" id="ARBA00022833"/>
    </source>
</evidence>